<evidence type="ECO:0000256" key="2">
    <source>
        <dbReference type="ARBA" id="ARBA00023157"/>
    </source>
</evidence>
<feature type="compositionally biased region" description="Polar residues" evidence="3">
    <location>
        <begin position="591"/>
        <end position="612"/>
    </location>
</feature>
<evidence type="ECO:0000256" key="1">
    <source>
        <dbReference type="ARBA" id="ARBA00022729"/>
    </source>
</evidence>
<dbReference type="InterPro" id="IPR013320">
    <property type="entry name" value="ConA-like_dom_sf"/>
</dbReference>
<dbReference type="InterPro" id="IPR006558">
    <property type="entry name" value="LamG-like"/>
</dbReference>
<evidence type="ECO:0000259" key="5">
    <source>
        <dbReference type="SMART" id="SM00560"/>
    </source>
</evidence>
<feature type="domain" description="LamG-like jellyroll fold" evidence="5">
    <location>
        <begin position="442"/>
        <end position="569"/>
    </location>
</feature>
<accession>A0A1F5J8Q3</accession>
<reference evidence="6 7" key="1">
    <citation type="journal article" date="2016" name="Nat. Commun.">
        <title>Thousands of microbial genomes shed light on interconnected biogeochemical processes in an aquifer system.</title>
        <authorList>
            <person name="Anantharaman K."/>
            <person name="Brown C.T."/>
            <person name="Hug L.A."/>
            <person name="Sharon I."/>
            <person name="Castelle C.J."/>
            <person name="Probst A.J."/>
            <person name="Thomas B.C."/>
            <person name="Singh A."/>
            <person name="Wilkins M.J."/>
            <person name="Karaoz U."/>
            <person name="Brodie E.L."/>
            <person name="Williams K.H."/>
            <person name="Hubbard S.S."/>
            <person name="Banfield J.F."/>
        </authorList>
    </citation>
    <scope>NUCLEOTIDE SEQUENCE [LARGE SCALE GENOMIC DNA]</scope>
</reference>
<dbReference type="SMART" id="SM00560">
    <property type="entry name" value="LamGL"/>
    <property type="match status" value="1"/>
</dbReference>
<dbReference type="Proteomes" id="UP000177042">
    <property type="component" value="Unassembled WGS sequence"/>
</dbReference>
<evidence type="ECO:0000313" key="7">
    <source>
        <dbReference type="Proteomes" id="UP000177042"/>
    </source>
</evidence>
<evidence type="ECO:0000256" key="3">
    <source>
        <dbReference type="SAM" id="MobiDB-lite"/>
    </source>
</evidence>
<comment type="caution">
    <text evidence="6">The sequence shown here is derived from an EMBL/GenBank/DDBJ whole genome shotgun (WGS) entry which is preliminary data.</text>
</comment>
<feature type="transmembrane region" description="Helical" evidence="4">
    <location>
        <begin position="20"/>
        <end position="39"/>
    </location>
</feature>
<keyword evidence="4" id="KW-1133">Transmembrane helix</keyword>
<feature type="region of interest" description="Disordered" evidence="3">
    <location>
        <begin position="588"/>
        <end position="612"/>
    </location>
</feature>
<keyword evidence="1" id="KW-0732">Signal</keyword>
<dbReference type="Pfam" id="PF13385">
    <property type="entry name" value="Laminin_G_3"/>
    <property type="match status" value="1"/>
</dbReference>
<sequence length="636" mass="67692">MINLSNYIQQGFIKITKKSLLMGLIALTIFTGSGLYLLMRPKPASAAWYDDSWAYRTEYTVNNSGAADSNKKVKFDIDTATLISAGKMQSDCGDSRFTDGSGNLLRYFIDTAGGDCNTNSTDYYVLIPTINAGATRIFHYYGNPSAQNGTESAQFSEATFTPSSTSSASEEKAPSPAAYWSFDDGTGTNAQDSTSNNNDGTLDGATWQTEDLCVSGKCLYFDGTNDVVTVSNTVSNIQSVSFWIRPTTTSEQFIDLNGSAYIQSSSGTISATGFTSPTVYVNGKVSSTITANQWQYITVTTGSALSGSAIKIGQISTNYGQGFIDEVKVYNYARSAAQILTDYNGRSSLIGVSAQIGSSDQWKSLSQGLVGYWKMDEASWSGTSADILDSSGNGNEGTANCSGASCTKPTGGAAGKFGNGGSFDGSQDYVSFSGGYPLSVPQQLTVSFWMNPNAVNEGYIINLGWFTFRFNTSASLITLNGISTSNTYPQTGNTWTTSSWQHVIVRWDGSKVYLYKNGVQIYSTNASGTLTAGTSCGQRFGQTDSCGGGGFYNGNLDEVRVYNRALSPNEVPQLYNFAPGPRVELKMEEGSGTSANDTSGNGRTGTLNGNPVWSTGKYGKGVKMDGTGDNISVSDF</sequence>
<feature type="compositionally biased region" description="Low complexity" evidence="3">
    <location>
        <begin position="156"/>
        <end position="178"/>
    </location>
</feature>
<dbReference type="Gene3D" id="2.60.120.200">
    <property type="match status" value="3"/>
</dbReference>
<organism evidence="6 7">
    <name type="scientific">Candidatus Daviesbacteria bacterium RIFCSPHIGHO2_02_FULL_39_12</name>
    <dbReference type="NCBI Taxonomy" id="1797770"/>
    <lineage>
        <taxon>Bacteria</taxon>
        <taxon>Candidatus Daviesiibacteriota</taxon>
    </lineage>
</organism>
<protein>
    <recommendedName>
        <fullName evidence="5">LamG-like jellyroll fold domain-containing protein</fullName>
    </recommendedName>
</protein>
<gene>
    <name evidence="6" type="ORF">A3C26_00500</name>
</gene>
<dbReference type="EMBL" id="MFCX01000036">
    <property type="protein sequence ID" value="OGE24969.1"/>
    <property type="molecule type" value="Genomic_DNA"/>
</dbReference>
<feature type="region of interest" description="Disordered" evidence="3">
    <location>
        <begin position="151"/>
        <end position="202"/>
    </location>
</feature>
<evidence type="ECO:0000256" key="4">
    <source>
        <dbReference type="SAM" id="Phobius"/>
    </source>
</evidence>
<feature type="compositionally biased region" description="Polar residues" evidence="3">
    <location>
        <begin position="186"/>
        <end position="200"/>
    </location>
</feature>
<dbReference type="SUPFAM" id="SSF49899">
    <property type="entry name" value="Concanavalin A-like lectins/glucanases"/>
    <property type="match status" value="3"/>
</dbReference>
<keyword evidence="4" id="KW-0812">Transmembrane</keyword>
<evidence type="ECO:0000313" key="6">
    <source>
        <dbReference type="EMBL" id="OGE24969.1"/>
    </source>
</evidence>
<dbReference type="Pfam" id="PF10102">
    <property type="entry name" value="DUF2341"/>
    <property type="match status" value="1"/>
</dbReference>
<keyword evidence="4" id="KW-0472">Membrane</keyword>
<dbReference type="InterPro" id="IPR018765">
    <property type="entry name" value="DUF2341"/>
</dbReference>
<dbReference type="AlphaFoldDB" id="A0A1F5J8Q3"/>
<keyword evidence="2" id="KW-1015">Disulfide bond</keyword>
<name>A0A1F5J8Q3_9BACT</name>
<proteinExistence type="predicted"/>